<protein>
    <submittedName>
        <fullName evidence="2">Rrf2 family transcriptional regulator</fullName>
    </submittedName>
</protein>
<dbReference type="InterPro" id="IPR000944">
    <property type="entry name" value="Tscrpt_reg_Rrf2"/>
</dbReference>
<feature type="region of interest" description="Disordered" evidence="1">
    <location>
        <begin position="140"/>
        <end position="161"/>
    </location>
</feature>
<dbReference type="OrthoDB" id="9800506at2"/>
<dbReference type="Pfam" id="PF02082">
    <property type="entry name" value="Rrf2"/>
    <property type="match status" value="1"/>
</dbReference>
<comment type="caution">
    <text evidence="2">The sequence shown here is derived from an EMBL/GenBank/DDBJ whole genome shotgun (WGS) entry which is preliminary data.</text>
</comment>
<evidence type="ECO:0000313" key="2">
    <source>
        <dbReference type="EMBL" id="RKF46886.1"/>
    </source>
</evidence>
<dbReference type="AlphaFoldDB" id="A0A420GPB7"/>
<dbReference type="SUPFAM" id="SSF46785">
    <property type="entry name" value="Winged helix' DNA-binding domain"/>
    <property type="match status" value="1"/>
</dbReference>
<dbReference type="PANTHER" id="PTHR33221">
    <property type="entry name" value="WINGED HELIX-TURN-HELIX TRANSCRIPTIONAL REGULATOR, RRF2 FAMILY"/>
    <property type="match status" value="1"/>
</dbReference>
<dbReference type="GO" id="GO:0005829">
    <property type="term" value="C:cytosol"/>
    <property type="evidence" value="ECO:0007669"/>
    <property type="project" value="TreeGrafter"/>
</dbReference>
<dbReference type="EMBL" id="MCAS01000012">
    <property type="protein sequence ID" value="RKF46886.1"/>
    <property type="molecule type" value="Genomic_DNA"/>
</dbReference>
<dbReference type="PROSITE" id="PS51197">
    <property type="entry name" value="HTH_RRF2_2"/>
    <property type="match status" value="1"/>
</dbReference>
<evidence type="ECO:0000313" key="3">
    <source>
        <dbReference type="Proteomes" id="UP000283709"/>
    </source>
</evidence>
<gene>
    <name evidence="2" type="ORF">BCY88_04670</name>
</gene>
<dbReference type="InterPro" id="IPR036388">
    <property type="entry name" value="WH-like_DNA-bd_sf"/>
</dbReference>
<organism evidence="2 3">
    <name type="scientific">Paraburkholderia fungorum</name>
    <dbReference type="NCBI Taxonomy" id="134537"/>
    <lineage>
        <taxon>Bacteria</taxon>
        <taxon>Pseudomonadati</taxon>
        <taxon>Pseudomonadota</taxon>
        <taxon>Betaproteobacteria</taxon>
        <taxon>Burkholderiales</taxon>
        <taxon>Burkholderiaceae</taxon>
        <taxon>Paraburkholderia</taxon>
    </lineage>
</organism>
<accession>A0A420GPB7</accession>
<evidence type="ECO:0000256" key="1">
    <source>
        <dbReference type="SAM" id="MobiDB-lite"/>
    </source>
</evidence>
<dbReference type="Gene3D" id="1.10.10.10">
    <property type="entry name" value="Winged helix-like DNA-binding domain superfamily/Winged helix DNA-binding domain"/>
    <property type="match status" value="1"/>
</dbReference>
<dbReference type="InterPro" id="IPR036390">
    <property type="entry name" value="WH_DNA-bd_sf"/>
</dbReference>
<dbReference type="RefSeq" id="WP_120344915.1">
    <property type="nucleotide sequence ID" value="NZ_MCAS01000012.1"/>
</dbReference>
<name>A0A420GPB7_9BURK</name>
<sequence>MRTDSRLSRMLHALIHMDRHDGPLTSEAIAQMLRTNPVVVRRMLAGLRDQGYVQSEKGHGGGWVVSKNLDELTLLDVYRAVGEPPIFSELLTEDHAECLVEQAVNARLSETVREAEAALLAQFGEISVGMLARDFDARFARSQSPDSTRRPTRRANEKSRR</sequence>
<dbReference type="PANTHER" id="PTHR33221:SF15">
    <property type="entry name" value="HTH-TYPE TRANSCRIPTIONAL REGULATOR YWGB-RELATED"/>
    <property type="match status" value="1"/>
</dbReference>
<dbReference type="Proteomes" id="UP000283709">
    <property type="component" value="Unassembled WGS sequence"/>
</dbReference>
<reference evidence="2 3" key="1">
    <citation type="submission" date="2016-07" db="EMBL/GenBank/DDBJ databases">
        <title>Genome analysis of Burkholderia fungorum ES3-20.</title>
        <authorList>
            <person name="Xu D."/>
            <person name="Yao R."/>
            <person name="Zheng S."/>
        </authorList>
    </citation>
    <scope>NUCLEOTIDE SEQUENCE [LARGE SCALE GENOMIC DNA]</scope>
    <source>
        <strain evidence="2 3">ES3-20</strain>
    </source>
</reference>
<proteinExistence type="predicted"/>
<dbReference type="GO" id="GO:0003700">
    <property type="term" value="F:DNA-binding transcription factor activity"/>
    <property type="evidence" value="ECO:0007669"/>
    <property type="project" value="TreeGrafter"/>
</dbReference>